<dbReference type="GO" id="GO:0085029">
    <property type="term" value="P:extracellular matrix assembly"/>
    <property type="evidence" value="ECO:0007669"/>
    <property type="project" value="TreeGrafter"/>
</dbReference>
<organism evidence="18 19">
    <name type="scientific">Megasphaera elsdenii</name>
    <dbReference type="NCBI Taxonomy" id="907"/>
    <lineage>
        <taxon>Bacteria</taxon>
        <taxon>Bacillati</taxon>
        <taxon>Bacillota</taxon>
        <taxon>Negativicutes</taxon>
        <taxon>Veillonellales</taxon>
        <taxon>Veillonellaceae</taxon>
        <taxon>Megasphaera</taxon>
    </lineage>
</organism>
<proteinExistence type="inferred from homology"/>
<dbReference type="EC" id="2.4.1.212" evidence="4"/>
<dbReference type="PANTHER" id="PTHR22913">
    <property type="entry name" value="HYALURONAN SYNTHASE"/>
    <property type="match status" value="1"/>
</dbReference>
<dbReference type="Proteomes" id="UP000238358">
    <property type="component" value="Chromosome"/>
</dbReference>
<dbReference type="PANTHER" id="PTHR22913:SF12">
    <property type="entry name" value="MANNURONAN SYNTHASE"/>
    <property type="match status" value="1"/>
</dbReference>
<evidence type="ECO:0000256" key="11">
    <source>
        <dbReference type="ARBA" id="ARBA00042148"/>
    </source>
</evidence>
<feature type="region of interest" description="Disordered" evidence="15">
    <location>
        <begin position="24"/>
        <end position="44"/>
    </location>
</feature>
<keyword evidence="8 16" id="KW-0472">Membrane</keyword>
<dbReference type="OrthoDB" id="9766971at2"/>
<dbReference type="InterPro" id="IPR029044">
    <property type="entry name" value="Nucleotide-diphossugar_trans"/>
</dbReference>
<evidence type="ECO:0000259" key="17">
    <source>
        <dbReference type="Pfam" id="PF00535"/>
    </source>
</evidence>
<evidence type="ECO:0000256" key="4">
    <source>
        <dbReference type="ARBA" id="ARBA00012207"/>
    </source>
</evidence>
<evidence type="ECO:0000256" key="6">
    <source>
        <dbReference type="ARBA" id="ARBA00022676"/>
    </source>
</evidence>
<feature type="transmembrane region" description="Helical" evidence="16">
    <location>
        <begin position="540"/>
        <end position="563"/>
    </location>
</feature>
<dbReference type="EMBL" id="CP027569">
    <property type="protein sequence ID" value="AVO26682.1"/>
    <property type="molecule type" value="Genomic_DNA"/>
</dbReference>
<dbReference type="AlphaFoldDB" id="A0A2S0M5F8"/>
<keyword evidence="16" id="KW-0812">Transmembrane</keyword>
<reference evidence="18 19" key="1">
    <citation type="journal article" date="2018" name="Genome Announc.">
        <title>Complete genomes of two Megasphaera elsdenii strains, NCIMB 702410 and ATCC 25940.</title>
        <authorList>
            <person name="Hatmaker E.A."/>
            <person name="O'Dell K."/>
            <person name="Riley L.A."/>
            <person name="Klingeman D.M."/>
            <person name="Guss A.M."/>
        </authorList>
    </citation>
    <scope>NUCLEOTIDE SEQUENCE [LARGE SCALE GENOMIC DNA]</scope>
    <source>
        <strain evidence="18 19">NCIMB702410</strain>
    </source>
</reference>
<evidence type="ECO:0000256" key="14">
    <source>
        <dbReference type="ARBA" id="ARBA00048168"/>
    </source>
</evidence>
<evidence type="ECO:0000313" key="19">
    <source>
        <dbReference type="Proteomes" id="UP000238358"/>
    </source>
</evidence>
<dbReference type="Pfam" id="PF00535">
    <property type="entry name" value="Glycos_transf_2"/>
    <property type="match status" value="1"/>
</dbReference>
<evidence type="ECO:0000313" key="18">
    <source>
        <dbReference type="EMBL" id="AVO26682.1"/>
    </source>
</evidence>
<evidence type="ECO:0000256" key="9">
    <source>
        <dbReference type="ARBA" id="ARBA00037408"/>
    </source>
</evidence>
<keyword evidence="7 18" id="KW-0808">Transferase</keyword>
<name>A0A2S0M5F8_MEGEL</name>
<accession>A0A2S0M5F8</accession>
<evidence type="ECO:0000256" key="8">
    <source>
        <dbReference type="ARBA" id="ARBA00023136"/>
    </source>
</evidence>
<dbReference type="Gene3D" id="3.90.550.10">
    <property type="entry name" value="Spore Coat Polysaccharide Biosynthesis Protein SpsA, Chain A"/>
    <property type="match status" value="1"/>
</dbReference>
<dbReference type="CDD" id="cd06423">
    <property type="entry name" value="CESA_like"/>
    <property type="match status" value="1"/>
</dbReference>
<evidence type="ECO:0000256" key="10">
    <source>
        <dbReference type="ARBA" id="ARBA00040508"/>
    </source>
</evidence>
<gene>
    <name evidence="18" type="ORF">C6Y28_03090</name>
</gene>
<dbReference type="GO" id="GO:0005886">
    <property type="term" value="C:plasma membrane"/>
    <property type="evidence" value="ECO:0007669"/>
    <property type="project" value="UniProtKB-SubCell"/>
</dbReference>
<evidence type="ECO:0000256" key="3">
    <source>
        <dbReference type="ARBA" id="ARBA00006782"/>
    </source>
</evidence>
<comment type="similarity">
    <text evidence="3">Belongs to the NodC/HAS family.</text>
</comment>
<evidence type="ECO:0000256" key="13">
    <source>
        <dbReference type="ARBA" id="ARBA00047709"/>
    </source>
</evidence>
<evidence type="ECO:0000256" key="12">
    <source>
        <dbReference type="ARBA" id="ARBA00043237"/>
    </source>
</evidence>
<evidence type="ECO:0000256" key="2">
    <source>
        <dbReference type="ARBA" id="ARBA00004698"/>
    </source>
</evidence>
<evidence type="ECO:0000256" key="16">
    <source>
        <dbReference type="SAM" id="Phobius"/>
    </source>
</evidence>
<keyword evidence="5" id="KW-1003">Cell membrane</keyword>
<evidence type="ECO:0000256" key="5">
    <source>
        <dbReference type="ARBA" id="ARBA00022475"/>
    </source>
</evidence>
<comment type="catalytic activity">
    <reaction evidence="14">
        <text>N-acetyl-beta-D-glucosaminyl-(1-&gt;4)-[hyaluronan](n) + UDP-alpha-D-glucuronate = [hyaluronan](n+1) + UDP + H(+)</text>
        <dbReference type="Rhea" id="RHEA:12528"/>
        <dbReference type="Rhea" id="RHEA-COMP:12585"/>
        <dbReference type="Rhea" id="RHEA-COMP:12587"/>
        <dbReference type="ChEBI" id="CHEBI:15378"/>
        <dbReference type="ChEBI" id="CHEBI:58052"/>
        <dbReference type="ChEBI" id="CHEBI:58223"/>
        <dbReference type="ChEBI" id="CHEBI:132153"/>
        <dbReference type="ChEBI" id="CHEBI:132154"/>
        <dbReference type="EC" id="2.4.1.212"/>
    </reaction>
</comment>
<evidence type="ECO:0000256" key="7">
    <source>
        <dbReference type="ARBA" id="ARBA00022679"/>
    </source>
</evidence>
<feature type="transmembrane region" description="Helical" evidence="16">
    <location>
        <begin position="511"/>
        <end position="534"/>
    </location>
</feature>
<evidence type="ECO:0000256" key="15">
    <source>
        <dbReference type="SAM" id="MobiDB-lite"/>
    </source>
</evidence>
<dbReference type="GO" id="GO:0050501">
    <property type="term" value="F:hyaluronan synthase activity"/>
    <property type="evidence" value="ECO:0007669"/>
    <property type="project" value="UniProtKB-EC"/>
</dbReference>
<comment type="subcellular location">
    <subcellularLocation>
        <location evidence="1">Cell membrane</location>
    </subcellularLocation>
</comment>
<protein>
    <recommendedName>
        <fullName evidence="10">Hyaluronan synthase</fullName>
        <ecNumber evidence="4">2.4.1.212</ecNumber>
    </recommendedName>
    <alternativeName>
        <fullName evidence="12">Hyaluronate synthase</fullName>
    </alternativeName>
    <alternativeName>
        <fullName evidence="11">Hyaluronic acid synthase</fullName>
    </alternativeName>
</protein>
<evidence type="ECO:0000256" key="1">
    <source>
        <dbReference type="ARBA" id="ARBA00004236"/>
    </source>
</evidence>
<feature type="transmembrane region" description="Helical" evidence="16">
    <location>
        <begin position="183"/>
        <end position="203"/>
    </location>
</feature>
<feature type="transmembrane region" description="Helical" evidence="16">
    <location>
        <begin position="215"/>
        <end position="233"/>
    </location>
</feature>
<keyword evidence="6" id="KW-0328">Glycosyltransferase</keyword>
<dbReference type="InterPro" id="IPR001173">
    <property type="entry name" value="Glyco_trans_2-like"/>
</dbReference>
<feature type="transmembrane region" description="Helical" evidence="16">
    <location>
        <begin position="570"/>
        <end position="594"/>
    </location>
</feature>
<dbReference type="SUPFAM" id="SSF53448">
    <property type="entry name" value="Nucleotide-diphospho-sugar transferases"/>
    <property type="match status" value="1"/>
</dbReference>
<comment type="function">
    <text evidence="9">Glycosaminoglycan synthesis. The hyaluronic acid capsule is involved in the pathogenicity of group A Streptococci; it may be the major virulence determinant.</text>
</comment>
<sequence length="628" mass="72276">MWKGKKKDKPKEILEDVLMKERPDRRLLPHVPGRQRSGHNRRALPDEEVAKYSYLKFANGEDANARYLVDYDVRIMTGSKGFGHSYKGKAKDLSVTGMGLTVDADAARDIVKHGVVTVAFEITPGSMPEGLEMKVKTQAKCVRPTSEDLAAFLAEHGEDQPVFLGLEFSENLLEYSSRHSSRFAVPFVSFLLFVICLCIVLMRTESIVYFKFNKYLYLYSIIASTFLLIKYIFGAFYRPVKIDANYTPGVTILVPCFNEETWIRRTILSAMDQFYPPDKLEVIVIDDCSTDHSVEQIRQTIEEIQTKEGPETAARIHYIVQPVNQGKREALVAGAKEAKHELVLFVDSDSFLNPYAIRNIVQPFKDARCGGVSGRTDVANTYTNSLTKMQSVRYYIAFRIMKAAEGLFDAVTCLSGPLSCYRKDLVLRYADDWLNQRFLGHKATFGDDRAMTNFILRHHRTDYQDTAICYTIVPNDYDVFLKQQMRWKRSWLRESLVASTFMWKKEPFMSVMFYMGVLVPIIAPFIVCYNLIYIPIMHRVFPFTFILGMFLMAGLMSACQLFLRRSTTWLYGIWFCLYYEMVLLWQMPIAWFTFWKSTWGTRMTPADVAEAAKKTAKHVKEADDHAGR</sequence>
<dbReference type="GO" id="GO:0030213">
    <property type="term" value="P:hyaluronan biosynthetic process"/>
    <property type="evidence" value="ECO:0007669"/>
    <property type="project" value="TreeGrafter"/>
</dbReference>
<comment type="pathway">
    <text evidence="2">Glycan biosynthesis; hyaluronan biosynthesis.</text>
</comment>
<keyword evidence="16" id="KW-1133">Transmembrane helix</keyword>
<comment type="catalytic activity">
    <reaction evidence="13">
        <text>[hyaluronan](n) + UDP-N-acetyl-alpha-D-glucosamine = N-acetyl-beta-D-glucosaminyl-(1-&gt;4)-[hyaluronan](n) + UDP + H(+)</text>
        <dbReference type="Rhea" id="RHEA:20465"/>
        <dbReference type="Rhea" id="RHEA-COMP:12583"/>
        <dbReference type="Rhea" id="RHEA-COMP:12585"/>
        <dbReference type="ChEBI" id="CHEBI:15378"/>
        <dbReference type="ChEBI" id="CHEBI:57705"/>
        <dbReference type="ChEBI" id="CHEBI:58223"/>
        <dbReference type="ChEBI" id="CHEBI:132153"/>
        <dbReference type="ChEBI" id="CHEBI:132154"/>
        <dbReference type="EC" id="2.4.1.212"/>
    </reaction>
</comment>
<feature type="domain" description="Glycosyltransferase 2-like" evidence="17">
    <location>
        <begin position="251"/>
        <end position="424"/>
    </location>
</feature>